<proteinExistence type="predicted"/>
<dbReference type="Proteomes" id="UP000235861">
    <property type="component" value="Unassembled WGS sequence"/>
</dbReference>
<dbReference type="PROSITE" id="PS51128">
    <property type="entry name" value="ZF_DKSA_2"/>
    <property type="match status" value="1"/>
</dbReference>
<comment type="caution">
    <text evidence="2">The sequence shown here is derived from an EMBL/GenBank/DDBJ whole genome shotgun (WGS) entry which is preliminary data.</text>
</comment>
<reference evidence="2 3" key="1">
    <citation type="submission" date="2017-11" db="EMBL/GenBank/DDBJ databases">
        <title>Draft genome sequence of environmental isolate Aeromonas cavernicola sp. nov. MDC 2508.</title>
        <authorList>
            <person name="Colston S.M."/>
            <person name="Navarro A."/>
            <person name="Martinez-Murcia A.J."/>
            <person name="Graf J."/>
        </authorList>
    </citation>
    <scope>NUCLEOTIDE SEQUENCE [LARGE SCALE GENOMIC DNA]</scope>
    <source>
        <strain evidence="2 3">MDC 2508</strain>
    </source>
</reference>
<dbReference type="RefSeq" id="WP_100294288.1">
    <property type="nucleotide sequence ID" value="NZ_PGGC01000097.1"/>
</dbReference>
<dbReference type="AlphaFoldDB" id="A0A2H9U3N2"/>
<evidence type="ECO:0000256" key="1">
    <source>
        <dbReference type="PROSITE-ProRule" id="PRU00510"/>
    </source>
</evidence>
<dbReference type="EMBL" id="PGGC01000097">
    <property type="protein sequence ID" value="PJG58657.1"/>
    <property type="molecule type" value="Genomic_DNA"/>
</dbReference>
<evidence type="ECO:0000313" key="2">
    <source>
        <dbReference type="EMBL" id="PJG58657.1"/>
    </source>
</evidence>
<name>A0A2H9U3N2_9GAMM</name>
<gene>
    <name evidence="2" type="ORF">CUC53_11470</name>
</gene>
<feature type="zinc finger region" description="dksA C4-type" evidence="1">
    <location>
        <begin position="85"/>
        <end position="109"/>
    </location>
</feature>
<sequence length="122" mass="13977">MTQTKLAVWRDNLLTDWAHVKETLVNQLHACHQDRWAKQIALCEHDQLLDLISQWDLPTVTQAMARLKRIDAALCQMDLGLYGLCADCEEPLSDAQLAQDPTAQRCPHCDARYRKGFHGHEL</sequence>
<dbReference type="Gene3D" id="1.20.120.910">
    <property type="entry name" value="DksA, coiled-coil domain"/>
    <property type="match status" value="1"/>
</dbReference>
<organism evidence="2 3">
    <name type="scientific">Aeromonas cavernicola</name>
    <dbReference type="NCBI Taxonomy" id="1006623"/>
    <lineage>
        <taxon>Bacteria</taxon>
        <taxon>Pseudomonadati</taxon>
        <taxon>Pseudomonadota</taxon>
        <taxon>Gammaproteobacteria</taxon>
        <taxon>Aeromonadales</taxon>
        <taxon>Aeromonadaceae</taxon>
        <taxon>Aeromonas</taxon>
    </lineage>
</organism>
<protein>
    <submittedName>
        <fullName evidence="2">Conjugal transfer protein TraR</fullName>
    </submittedName>
</protein>
<keyword evidence="3" id="KW-1185">Reference proteome</keyword>
<evidence type="ECO:0000313" key="3">
    <source>
        <dbReference type="Proteomes" id="UP000235861"/>
    </source>
</evidence>
<dbReference type="SUPFAM" id="SSF57716">
    <property type="entry name" value="Glucocorticoid receptor-like (DNA-binding domain)"/>
    <property type="match status" value="1"/>
</dbReference>
<dbReference type="OrthoDB" id="6064855at2"/>
<accession>A0A2H9U3N2</accession>